<comment type="caution">
    <text evidence="3">The sequence shown here is derived from an EMBL/GenBank/DDBJ whole genome shotgun (WGS) entry which is preliminary data.</text>
</comment>
<dbReference type="InterPro" id="IPR000600">
    <property type="entry name" value="ROK"/>
</dbReference>
<dbReference type="AlphaFoldDB" id="A0A3L9Y3J4"/>
<dbReference type="Proteomes" id="UP000281343">
    <property type="component" value="Unassembled WGS sequence"/>
</dbReference>
<protein>
    <submittedName>
        <fullName evidence="3">ROK family transcriptional regulator</fullName>
    </submittedName>
</protein>
<dbReference type="PANTHER" id="PTHR18964:SF149">
    <property type="entry name" value="BIFUNCTIONAL UDP-N-ACETYLGLUCOSAMINE 2-EPIMERASE_N-ACETYLMANNOSAMINE KINASE"/>
    <property type="match status" value="1"/>
</dbReference>
<keyword evidence="4" id="KW-1185">Reference proteome</keyword>
<dbReference type="InterPro" id="IPR000835">
    <property type="entry name" value="HTH_MarR-typ"/>
</dbReference>
<evidence type="ECO:0000256" key="1">
    <source>
        <dbReference type="ARBA" id="ARBA00006479"/>
    </source>
</evidence>
<sequence>MSLPLLPPGSNAERSRAYNRGLVLGHVRRAGASGRAEIARASGLSTQAVSNIIGELVAEGWLYEAGRRTGGRGLPAVTYAIDGAAGTAFGIELRPNAVLCALIDLDGRALYTDRVAVSRADPGHVVQLVSQLLDRALSNSRTKVARVLGAGVVMPGPFGKTGLSGFLTELPGWEGLDAQAMFAEALDMAVTVENDANAAAMAERVSGVAAGLSSYAFLYFGTGIGLGLVSGGTIFRGAFGNAGEIGHVPAPFEGGLRPLEEIASRMALTTALRRAGEAAETVTDLDRLFEQRHPAMMAWIEGARPALSHAVHIVENLYDPEAVIMGGALPARLLQHLTETTPLPSVSVSNRADRNRPRLLAGTAGRMTATHGAAALVINQTLTPSLGLAT</sequence>
<name>A0A3L9Y3J4_9RHOB</name>
<dbReference type="OrthoDB" id="9810372at2"/>
<dbReference type="EMBL" id="RCNT01000002">
    <property type="protein sequence ID" value="RMA43309.1"/>
    <property type="molecule type" value="Genomic_DNA"/>
</dbReference>
<dbReference type="SUPFAM" id="SSF46785">
    <property type="entry name" value="Winged helix' DNA-binding domain"/>
    <property type="match status" value="1"/>
</dbReference>
<dbReference type="Gene3D" id="1.10.10.10">
    <property type="entry name" value="Winged helix-like DNA-binding domain superfamily/Winged helix DNA-binding domain"/>
    <property type="match status" value="1"/>
</dbReference>
<feature type="domain" description="HTH marR-type" evidence="2">
    <location>
        <begin position="22"/>
        <end position="72"/>
    </location>
</feature>
<evidence type="ECO:0000259" key="2">
    <source>
        <dbReference type="Pfam" id="PF12802"/>
    </source>
</evidence>
<dbReference type="RefSeq" id="WP_121897244.1">
    <property type="nucleotide sequence ID" value="NZ_RCNT01000002.1"/>
</dbReference>
<evidence type="ECO:0000313" key="3">
    <source>
        <dbReference type="EMBL" id="RMA43309.1"/>
    </source>
</evidence>
<dbReference type="Pfam" id="PF12802">
    <property type="entry name" value="MarR_2"/>
    <property type="match status" value="1"/>
</dbReference>
<organism evidence="3 4">
    <name type="scientific">Rhodophyticola porphyridii</name>
    <dbReference type="NCBI Taxonomy" id="1852017"/>
    <lineage>
        <taxon>Bacteria</taxon>
        <taxon>Pseudomonadati</taxon>
        <taxon>Pseudomonadota</taxon>
        <taxon>Alphaproteobacteria</taxon>
        <taxon>Rhodobacterales</taxon>
        <taxon>Roseobacteraceae</taxon>
        <taxon>Rhodophyticola</taxon>
    </lineage>
</organism>
<dbReference type="PANTHER" id="PTHR18964">
    <property type="entry name" value="ROK (REPRESSOR, ORF, KINASE) FAMILY"/>
    <property type="match status" value="1"/>
</dbReference>
<gene>
    <name evidence="3" type="ORF">D9R08_06795</name>
</gene>
<dbReference type="SUPFAM" id="SSF53067">
    <property type="entry name" value="Actin-like ATPase domain"/>
    <property type="match status" value="1"/>
</dbReference>
<dbReference type="Pfam" id="PF00480">
    <property type="entry name" value="ROK"/>
    <property type="match status" value="1"/>
</dbReference>
<dbReference type="InterPro" id="IPR036390">
    <property type="entry name" value="WH_DNA-bd_sf"/>
</dbReference>
<proteinExistence type="inferred from homology"/>
<reference evidence="3 4" key="1">
    <citation type="submission" date="2018-10" db="EMBL/GenBank/DDBJ databases">
        <authorList>
            <person name="Jung H.S."/>
            <person name="Jeon C.O."/>
        </authorList>
    </citation>
    <scope>NUCLEOTIDE SEQUENCE [LARGE SCALE GENOMIC DNA]</scope>
    <source>
        <strain evidence="3 4">MA-7-27</strain>
    </source>
</reference>
<dbReference type="InterPro" id="IPR043129">
    <property type="entry name" value="ATPase_NBD"/>
</dbReference>
<dbReference type="Gene3D" id="3.30.420.40">
    <property type="match status" value="2"/>
</dbReference>
<accession>A0A3L9Y3J4</accession>
<evidence type="ECO:0000313" key="4">
    <source>
        <dbReference type="Proteomes" id="UP000281343"/>
    </source>
</evidence>
<comment type="similarity">
    <text evidence="1">Belongs to the ROK (NagC/XylR) family.</text>
</comment>
<dbReference type="InterPro" id="IPR036388">
    <property type="entry name" value="WH-like_DNA-bd_sf"/>
</dbReference>